<dbReference type="KEGG" id="lgi:LOTGIDRAFT_176099"/>
<accession>V3ZQL7</accession>
<protein>
    <recommendedName>
        <fullName evidence="2">Kinesin-like KIF1-type domain-containing protein</fullName>
    </recommendedName>
</protein>
<dbReference type="OrthoDB" id="3176171at2759"/>
<keyword evidence="4" id="KW-1185">Reference proteome</keyword>
<feature type="region of interest" description="Disordered" evidence="1">
    <location>
        <begin position="253"/>
        <end position="290"/>
    </location>
</feature>
<dbReference type="STRING" id="225164.V3ZQL7"/>
<proteinExistence type="predicted"/>
<evidence type="ECO:0000256" key="1">
    <source>
        <dbReference type="SAM" id="MobiDB-lite"/>
    </source>
</evidence>
<dbReference type="GeneID" id="20243595"/>
<dbReference type="EMBL" id="KB203401">
    <property type="protein sequence ID" value="ESO84800.1"/>
    <property type="molecule type" value="Genomic_DNA"/>
</dbReference>
<reference evidence="3 4" key="1">
    <citation type="journal article" date="2013" name="Nature">
        <title>Insights into bilaterian evolution from three spiralian genomes.</title>
        <authorList>
            <person name="Simakov O."/>
            <person name="Marletaz F."/>
            <person name="Cho S.J."/>
            <person name="Edsinger-Gonzales E."/>
            <person name="Havlak P."/>
            <person name="Hellsten U."/>
            <person name="Kuo D.H."/>
            <person name="Larsson T."/>
            <person name="Lv J."/>
            <person name="Arendt D."/>
            <person name="Savage R."/>
            <person name="Osoegawa K."/>
            <person name="de Jong P."/>
            <person name="Grimwood J."/>
            <person name="Chapman J.A."/>
            <person name="Shapiro H."/>
            <person name="Aerts A."/>
            <person name="Otillar R.P."/>
            <person name="Terry A.Y."/>
            <person name="Boore J.L."/>
            <person name="Grigoriev I.V."/>
            <person name="Lindberg D.R."/>
            <person name="Seaver E.C."/>
            <person name="Weisblat D.A."/>
            <person name="Putnam N.H."/>
            <person name="Rokhsar D.S."/>
        </authorList>
    </citation>
    <scope>NUCLEOTIDE SEQUENCE [LARGE SCALE GENOMIC DNA]</scope>
</reference>
<dbReference type="AlphaFoldDB" id="V3ZQL7"/>
<dbReference type="Gene3D" id="2.60.40.150">
    <property type="entry name" value="C2 domain"/>
    <property type="match status" value="1"/>
</dbReference>
<evidence type="ECO:0000313" key="3">
    <source>
        <dbReference type="EMBL" id="ESO84800.1"/>
    </source>
</evidence>
<dbReference type="SUPFAM" id="SSF49562">
    <property type="entry name" value="C2 domain (Calcium/lipid-binding domain, CaLB)"/>
    <property type="match status" value="1"/>
</dbReference>
<name>V3ZQL7_LOTGI</name>
<organism evidence="3 4">
    <name type="scientific">Lottia gigantea</name>
    <name type="common">Giant owl limpet</name>
    <dbReference type="NCBI Taxonomy" id="225164"/>
    <lineage>
        <taxon>Eukaryota</taxon>
        <taxon>Metazoa</taxon>
        <taxon>Spiralia</taxon>
        <taxon>Lophotrochozoa</taxon>
        <taxon>Mollusca</taxon>
        <taxon>Gastropoda</taxon>
        <taxon>Patellogastropoda</taxon>
        <taxon>Lottioidea</taxon>
        <taxon>Lottiidae</taxon>
        <taxon>Lottia</taxon>
    </lineage>
</organism>
<feature type="non-terminal residue" evidence="3">
    <location>
        <position position="1"/>
    </location>
</feature>
<evidence type="ECO:0000259" key="2">
    <source>
        <dbReference type="Pfam" id="PF12423"/>
    </source>
</evidence>
<dbReference type="InterPro" id="IPR022140">
    <property type="entry name" value="Kinesin-like_KIF1-typ"/>
</dbReference>
<dbReference type="CTD" id="20243595"/>
<sequence>DMLLQEDLIQLLPMINEANAMSEELGKKVKFEIALVSSQALGLEHEKTEVMVKMKHMENENEWMFSRNDFINRKYLMQEMYANYMQGDEDWDVPQERDPFWEPPETEVLVGTVHVYLQSLGYMIELQENLAIADYRGTDQGHLSVEVRPCNESWDDIEEEYFIDNPAELIDRKIYFKLIIPFARGLPQRFASSWCKYKFFLEEKSTQTQVVSGTINPEYKHENKFQYTVTKQLIDYIAEKPLVIEIWGTQKGDSKTSKQQKSSPAKTAKDTKPAKVNDKKETANKNKEIKVPVQNSSIPVTEVASLNNKIQGLIENAQASGQSTIEINQLVNLLNDQQSTTTANNSSSKPADTKVSKACIIQ</sequence>
<dbReference type="HOGENOM" id="CLU_766346_0_0_1"/>
<feature type="compositionally biased region" description="Basic and acidic residues" evidence="1">
    <location>
        <begin position="267"/>
        <end position="290"/>
    </location>
</feature>
<dbReference type="Proteomes" id="UP000030746">
    <property type="component" value="Unassembled WGS sequence"/>
</dbReference>
<feature type="domain" description="Kinesin-like KIF1-type" evidence="2">
    <location>
        <begin position="70"/>
        <end position="112"/>
    </location>
</feature>
<gene>
    <name evidence="3" type="ORF">LOTGIDRAFT_176099</name>
</gene>
<dbReference type="RefSeq" id="XP_009064511.1">
    <property type="nucleotide sequence ID" value="XM_009066263.1"/>
</dbReference>
<dbReference type="OMA" id="MYNKHEN"/>
<dbReference type="Pfam" id="PF12423">
    <property type="entry name" value="KIF1B"/>
    <property type="match status" value="1"/>
</dbReference>
<feature type="region of interest" description="Disordered" evidence="1">
    <location>
        <begin position="340"/>
        <end position="362"/>
    </location>
</feature>
<evidence type="ECO:0000313" key="4">
    <source>
        <dbReference type="Proteomes" id="UP000030746"/>
    </source>
</evidence>
<dbReference type="InterPro" id="IPR035892">
    <property type="entry name" value="C2_domain_sf"/>
</dbReference>